<dbReference type="SUPFAM" id="SSF56317">
    <property type="entry name" value="Carbon-nitrogen hydrolase"/>
    <property type="match status" value="1"/>
</dbReference>
<dbReference type="AlphaFoldDB" id="A0A7S1MXM4"/>
<evidence type="ECO:0000256" key="1">
    <source>
        <dbReference type="ARBA" id="ARBA00022801"/>
    </source>
</evidence>
<dbReference type="EMBL" id="HBFX01058683">
    <property type="protein sequence ID" value="CAD8984298.1"/>
    <property type="molecule type" value="Transcribed_RNA"/>
</dbReference>
<evidence type="ECO:0000313" key="4">
    <source>
        <dbReference type="EMBL" id="CAD8984298.1"/>
    </source>
</evidence>
<dbReference type="InterPro" id="IPR003010">
    <property type="entry name" value="C-N_Hydrolase"/>
</dbReference>
<feature type="signal peptide" evidence="2">
    <location>
        <begin position="1"/>
        <end position="17"/>
    </location>
</feature>
<keyword evidence="2" id="KW-0732">Signal</keyword>
<dbReference type="InterPro" id="IPR036526">
    <property type="entry name" value="C-N_Hydrolase_sf"/>
</dbReference>
<name>A0A7S1MXM4_HEMAN</name>
<feature type="domain" description="CN hydrolase" evidence="3">
    <location>
        <begin position="32"/>
        <end position="364"/>
    </location>
</feature>
<protein>
    <recommendedName>
        <fullName evidence="3">CN hydrolase domain-containing protein</fullName>
    </recommendedName>
</protein>
<dbReference type="Gene3D" id="3.60.110.10">
    <property type="entry name" value="Carbon-nitrogen hydrolase"/>
    <property type="match status" value="1"/>
</dbReference>
<dbReference type="Pfam" id="PF00795">
    <property type="entry name" value="CN_hydrolase"/>
    <property type="match status" value="1"/>
</dbReference>
<dbReference type="CDD" id="cd07197">
    <property type="entry name" value="nitrilase"/>
    <property type="match status" value="1"/>
</dbReference>
<sequence>MLHIVLLLALLSCLSCSKDPPSSCSAQPSAMVRVLTIEAGTATHDRTARLAEVEGMLGDAAEQAGCIDIVVLPELFAFLHTREHGASDFHGAPHSGAEDAEGGETSEACRQWARTWKCYVVCPFAELGDPSASGPQQNGRPVYNTAMLVDREGIEVGRYRKSFPAYGTEFEEGFTPSPPVFSLPVWSTDFGLVSTLICFDLHFAELWQELELAGAELVVWPSATGGTTLAQAYATIHHYAVVQQPAGVFISPSGDLIPPSYTSPDKRVKIFASSLAAKHRAAGRAKQQGNAGPPVDGAAAEATCVVGHSVACDAADDVRTDSKCRLCTAGGRVVRREARDRLGKLRRCSEPQDVVVDSGSQASRWYQGGRALWESLWQHLEVPQGVGLPQGQARASAGRSHEM</sequence>
<dbReference type="InterPro" id="IPR050345">
    <property type="entry name" value="Aliph_Amidase/BUP"/>
</dbReference>
<gene>
    <name evidence="4" type="ORF">HAND00432_LOCUS35310</name>
</gene>
<keyword evidence="1" id="KW-0378">Hydrolase</keyword>
<proteinExistence type="predicted"/>
<dbReference type="PANTHER" id="PTHR43674:SF16">
    <property type="entry name" value="CARBON-NITROGEN FAMILY, PUTATIVE (AFU_ORTHOLOGUE AFUA_5G02350)-RELATED"/>
    <property type="match status" value="1"/>
</dbReference>
<dbReference type="PROSITE" id="PS50263">
    <property type="entry name" value="CN_HYDROLASE"/>
    <property type="match status" value="1"/>
</dbReference>
<evidence type="ECO:0000256" key="2">
    <source>
        <dbReference type="SAM" id="SignalP"/>
    </source>
</evidence>
<dbReference type="GO" id="GO:0016811">
    <property type="term" value="F:hydrolase activity, acting on carbon-nitrogen (but not peptide) bonds, in linear amides"/>
    <property type="evidence" value="ECO:0007669"/>
    <property type="project" value="TreeGrafter"/>
</dbReference>
<reference evidence="4" key="1">
    <citation type="submission" date="2021-01" db="EMBL/GenBank/DDBJ databases">
        <authorList>
            <person name="Corre E."/>
            <person name="Pelletier E."/>
            <person name="Niang G."/>
            <person name="Scheremetjew M."/>
            <person name="Finn R."/>
            <person name="Kale V."/>
            <person name="Holt S."/>
            <person name="Cochrane G."/>
            <person name="Meng A."/>
            <person name="Brown T."/>
            <person name="Cohen L."/>
        </authorList>
    </citation>
    <scope>NUCLEOTIDE SEQUENCE</scope>
    <source>
        <strain evidence="4">CCMP644</strain>
    </source>
</reference>
<feature type="chain" id="PRO_5031344601" description="CN hydrolase domain-containing protein" evidence="2">
    <location>
        <begin position="18"/>
        <end position="403"/>
    </location>
</feature>
<accession>A0A7S1MXM4</accession>
<dbReference type="PANTHER" id="PTHR43674">
    <property type="entry name" value="NITRILASE C965.09-RELATED"/>
    <property type="match status" value="1"/>
</dbReference>
<organism evidence="4">
    <name type="scientific">Hemiselmis andersenii</name>
    <name type="common">Cryptophyte alga</name>
    <dbReference type="NCBI Taxonomy" id="464988"/>
    <lineage>
        <taxon>Eukaryota</taxon>
        <taxon>Cryptophyceae</taxon>
        <taxon>Cryptomonadales</taxon>
        <taxon>Hemiselmidaceae</taxon>
        <taxon>Hemiselmis</taxon>
    </lineage>
</organism>
<evidence type="ECO:0000259" key="3">
    <source>
        <dbReference type="PROSITE" id="PS50263"/>
    </source>
</evidence>